<dbReference type="STRING" id="52131.GA0061100_102545"/>
<name>A0A1C3UL69_9HYPH</name>
<protein>
    <recommendedName>
        <fullName evidence="3">Lysozyme inhibitor LprI N-terminal domain-containing protein</fullName>
    </recommendedName>
</protein>
<accession>A0A1C3UL69</accession>
<reference evidence="2" key="1">
    <citation type="submission" date="2016-08" db="EMBL/GenBank/DDBJ databases">
        <authorList>
            <person name="Varghese N."/>
            <person name="Submissions Spin"/>
        </authorList>
    </citation>
    <scope>NUCLEOTIDE SEQUENCE [LARGE SCALE GENOMIC DNA]</scope>
    <source>
        <strain evidence="2">CCBAU 57015</strain>
    </source>
</reference>
<dbReference type="EMBL" id="FMAC01000002">
    <property type="protein sequence ID" value="SCB16240.1"/>
    <property type="molecule type" value="Genomic_DNA"/>
</dbReference>
<dbReference type="GO" id="GO:0005576">
    <property type="term" value="C:extracellular region"/>
    <property type="evidence" value="ECO:0007669"/>
    <property type="project" value="TreeGrafter"/>
</dbReference>
<evidence type="ECO:0008006" key="3">
    <source>
        <dbReference type="Google" id="ProtNLM"/>
    </source>
</evidence>
<dbReference type="Proteomes" id="UP000186228">
    <property type="component" value="Unassembled WGS sequence"/>
</dbReference>
<dbReference type="PANTHER" id="PTHR37549:SF1">
    <property type="entry name" value="LIPOPROTEIN LPRI"/>
    <property type="match status" value="1"/>
</dbReference>
<evidence type="ECO:0000313" key="1">
    <source>
        <dbReference type="EMBL" id="SCB16240.1"/>
    </source>
</evidence>
<keyword evidence="2" id="KW-1185">Reference proteome</keyword>
<dbReference type="InterPro" id="IPR052755">
    <property type="entry name" value="Lysozyme_Inhibitor_LprI"/>
</dbReference>
<dbReference type="PANTHER" id="PTHR37549">
    <property type="entry name" value="LIPOPROTEIN LPRI"/>
    <property type="match status" value="1"/>
</dbReference>
<organism evidence="1 2">
    <name type="scientific">Rhizobium hainanense</name>
    <dbReference type="NCBI Taxonomy" id="52131"/>
    <lineage>
        <taxon>Bacteria</taxon>
        <taxon>Pseudomonadati</taxon>
        <taxon>Pseudomonadota</taxon>
        <taxon>Alphaproteobacteria</taxon>
        <taxon>Hyphomicrobiales</taxon>
        <taxon>Rhizobiaceae</taxon>
        <taxon>Rhizobium/Agrobacterium group</taxon>
        <taxon>Rhizobium</taxon>
    </lineage>
</organism>
<dbReference type="AlphaFoldDB" id="A0A1C3UL69"/>
<evidence type="ECO:0000313" key="2">
    <source>
        <dbReference type="Proteomes" id="UP000186228"/>
    </source>
</evidence>
<sequence length="149" mass="16728">MKHKWKFAAIKNRLAEQKHAVMPFALGIVKREPDMRLNHLAAATFFISLGMAGTSHAASFDCEAQNLKPDEKTICDVRALNDADVRMVTTFDLLSGLLAMGARGTMQDQQTEWLKKRQACGADVACLTTSYQERQKELNDAYKQINRPL</sequence>
<gene>
    <name evidence="1" type="ORF">GA0061100_102545</name>
</gene>
<proteinExistence type="predicted"/>